<dbReference type="PANTHER" id="PTHR21666">
    <property type="entry name" value="PEPTIDASE-RELATED"/>
    <property type="match status" value="1"/>
</dbReference>
<keyword evidence="1" id="KW-0732">Signal</keyword>
<dbReference type="FunFam" id="2.70.70.10:FF:000019">
    <property type="entry name" value="M23 family peptidase"/>
    <property type="match status" value="1"/>
</dbReference>
<accession>A0A081KAI6</accession>
<dbReference type="Proteomes" id="UP000027997">
    <property type="component" value="Unassembled WGS sequence"/>
</dbReference>
<dbReference type="InterPro" id="IPR011055">
    <property type="entry name" value="Dup_hybrid_motif"/>
</dbReference>
<dbReference type="Gene3D" id="2.70.70.10">
    <property type="entry name" value="Glucose Permease (Domain IIA)"/>
    <property type="match status" value="1"/>
</dbReference>
<dbReference type="RefSeq" id="WP_020582718.1">
    <property type="nucleotide sequence ID" value="NZ_JOJP01000001.1"/>
</dbReference>
<name>A0A081KAI6_9GAMM</name>
<comment type="caution">
    <text evidence="3">The sequence shown here is derived from an EMBL/GenBank/DDBJ whole genome shotgun (WGS) entry which is preliminary data.</text>
</comment>
<feature type="domain" description="M23ase beta-sheet core" evidence="2">
    <location>
        <begin position="163"/>
        <end position="258"/>
    </location>
</feature>
<gene>
    <name evidence="3" type="ORF">GV64_10785</name>
</gene>
<dbReference type="SUPFAM" id="SSF51261">
    <property type="entry name" value="Duplicated hybrid motif"/>
    <property type="match status" value="1"/>
</dbReference>
<evidence type="ECO:0000259" key="2">
    <source>
        <dbReference type="Pfam" id="PF01551"/>
    </source>
</evidence>
<dbReference type="EMBL" id="JOJP01000001">
    <property type="protein sequence ID" value="KEI71162.1"/>
    <property type="molecule type" value="Genomic_DNA"/>
</dbReference>
<organism evidence="3 4">
    <name type="scientific">Endozoicomonas elysicola</name>
    <dbReference type="NCBI Taxonomy" id="305900"/>
    <lineage>
        <taxon>Bacteria</taxon>
        <taxon>Pseudomonadati</taxon>
        <taxon>Pseudomonadota</taxon>
        <taxon>Gammaproteobacteria</taxon>
        <taxon>Oceanospirillales</taxon>
        <taxon>Endozoicomonadaceae</taxon>
        <taxon>Endozoicomonas</taxon>
    </lineage>
</organism>
<keyword evidence="4" id="KW-1185">Reference proteome</keyword>
<dbReference type="AlphaFoldDB" id="A0A081KAI6"/>
<dbReference type="Pfam" id="PF01551">
    <property type="entry name" value="Peptidase_M23"/>
    <property type="match status" value="1"/>
</dbReference>
<reference evidence="3 4" key="1">
    <citation type="submission" date="2014-06" db="EMBL/GenBank/DDBJ databases">
        <title>Whole Genome Sequences of Three Symbiotic Endozoicomonas Bacteria.</title>
        <authorList>
            <person name="Neave M.J."/>
            <person name="Apprill A."/>
            <person name="Voolstra C.R."/>
        </authorList>
    </citation>
    <scope>NUCLEOTIDE SEQUENCE [LARGE SCALE GENOMIC DNA]</scope>
    <source>
        <strain evidence="3 4">DSM 22380</strain>
    </source>
</reference>
<feature type="signal peptide" evidence="1">
    <location>
        <begin position="1"/>
        <end position="18"/>
    </location>
</feature>
<dbReference type="InterPro" id="IPR050570">
    <property type="entry name" value="Cell_wall_metabolism_enzyme"/>
</dbReference>
<protein>
    <submittedName>
        <fullName evidence="3">Peptidase M23</fullName>
    </submittedName>
</protein>
<dbReference type="STRING" id="305900.GV64_10785"/>
<evidence type="ECO:0000313" key="3">
    <source>
        <dbReference type="EMBL" id="KEI71162.1"/>
    </source>
</evidence>
<evidence type="ECO:0000256" key="1">
    <source>
        <dbReference type="SAM" id="SignalP"/>
    </source>
</evidence>
<dbReference type="InterPro" id="IPR016047">
    <property type="entry name" value="M23ase_b-sheet_dom"/>
</dbReference>
<dbReference type="GO" id="GO:0004222">
    <property type="term" value="F:metalloendopeptidase activity"/>
    <property type="evidence" value="ECO:0007669"/>
    <property type="project" value="TreeGrafter"/>
</dbReference>
<dbReference type="CDD" id="cd12797">
    <property type="entry name" value="M23_peptidase"/>
    <property type="match status" value="1"/>
</dbReference>
<dbReference type="PANTHER" id="PTHR21666:SF285">
    <property type="entry name" value="M23 FAMILY METALLOPEPTIDASE"/>
    <property type="match status" value="1"/>
</dbReference>
<feature type="chain" id="PRO_5001758726" evidence="1">
    <location>
        <begin position="19"/>
        <end position="266"/>
    </location>
</feature>
<sequence>MRFVTGFIVLMWSLVTSAEGLQSQLTPGGIFVGQASPGSKIIYNNQEVRVAKDGRFVLGFGRDTELEHSYIEQYASGELKTNYLQLKPREYNIQRLTGIAKKYVTPDERFLSRIRNEAQKVREARVPDTEQVDLFNGFGWPVKGRISGVYGSQRVYNGKPGRPHYGLDIAVPTGTPVAAPADGIVRLADSDLYYSGGTIILDHGHGIFSSFLHLSKVAVKDGATIKRGQVIGEVGATGRVTGAHLDWRYNWFDQRLDPALLTLGEQ</sequence>
<dbReference type="eggNOG" id="COG0739">
    <property type="taxonomic scope" value="Bacteria"/>
</dbReference>
<proteinExistence type="predicted"/>
<evidence type="ECO:0000313" key="4">
    <source>
        <dbReference type="Proteomes" id="UP000027997"/>
    </source>
</evidence>